<evidence type="ECO:0000256" key="2">
    <source>
        <dbReference type="SAM" id="SignalP"/>
    </source>
</evidence>
<evidence type="ECO:0000256" key="1">
    <source>
        <dbReference type="SAM" id="MobiDB-lite"/>
    </source>
</evidence>
<keyword evidence="4" id="KW-1185">Reference proteome</keyword>
<accession>A0AAD7UBL6</accession>
<sequence length="146" mass="15984">MALVAWHFVAASAFVPARPLVVRRLGSKVGDDEAPPPPPPPLTCRPVTFDDVDIKFARSGGAGGQNVNKVETKAELRLNLYTAWWIPDKAIIDGAVEASQPPKGPSAEKIKRIKNLKKAANNKRLDSKKRDGQKKKDRRGPRGGWD</sequence>
<comment type="caution">
    <text evidence="3">The sequence shown here is derived from an EMBL/GenBank/DDBJ whole genome shotgun (WGS) entry which is preliminary data.</text>
</comment>
<dbReference type="AlphaFoldDB" id="A0AAD7UBL6"/>
<reference evidence="3" key="1">
    <citation type="submission" date="2023-01" db="EMBL/GenBank/DDBJ databases">
        <title>Metagenome sequencing of chrysophaentin producing Chrysophaeum taylorii.</title>
        <authorList>
            <person name="Davison J."/>
            <person name="Bewley C."/>
        </authorList>
    </citation>
    <scope>NUCLEOTIDE SEQUENCE</scope>
    <source>
        <strain evidence="3">NIES-1699</strain>
    </source>
</reference>
<dbReference type="SUPFAM" id="SSF110916">
    <property type="entry name" value="Peptidyl-tRNA hydrolase domain-like"/>
    <property type="match status" value="1"/>
</dbReference>
<dbReference type="PANTHER" id="PTHR47352">
    <property type="entry name" value="CLASS I PEPTIDE CHAIN RELEASE FACTOR"/>
    <property type="match status" value="1"/>
</dbReference>
<dbReference type="Gene3D" id="3.30.160.20">
    <property type="match status" value="1"/>
</dbReference>
<organism evidence="3 4">
    <name type="scientific">Chrysophaeum taylorii</name>
    <dbReference type="NCBI Taxonomy" id="2483200"/>
    <lineage>
        <taxon>Eukaryota</taxon>
        <taxon>Sar</taxon>
        <taxon>Stramenopiles</taxon>
        <taxon>Ochrophyta</taxon>
        <taxon>Pelagophyceae</taxon>
        <taxon>Pelagomonadales</taxon>
        <taxon>Pelagomonadaceae</taxon>
        <taxon>Chrysophaeum</taxon>
    </lineage>
</organism>
<feature type="compositionally biased region" description="Basic residues" evidence="1">
    <location>
        <begin position="131"/>
        <end position="146"/>
    </location>
</feature>
<dbReference type="Proteomes" id="UP001230188">
    <property type="component" value="Unassembled WGS sequence"/>
</dbReference>
<feature type="region of interest" description="Disordered" evidence="1">
    <location>
        <begin position="96"/>
        <end position="146"/>
    </location>
</feature>
<protein>
    <recommendedName>
        <fullName evidence="5">Prokaryotic-type class I peptide chain release factors domain-containing protein</fullName>
    </recommendedName>
</protein>
<evidence type="ECO:0008006" key="5">
    <source>
        <dbReference type="Google" id="ProtNLM"/>
    </source>
</evidence>
<evidence type="ECO:0000313" key="3">
    <source>
        <dbReference type="EMBL" id="KAJ8601434.1"/>
    </source>
</evidence>
<feature type="signal peptide" evidence="2">
    <location>
        <begin position="1"/>
        <end position="17"/>
    </location>
</feature>
<name>A0AAD7UBL6_9STRA</name>
<proteinExistence type="predicted"/>
<dbReference type="PANTHER" id="PTHR47352:SF1">
    <property type="entry name" value="CLASS I PEPTIDE CHAIN RELEASE FACTOR"/>
    <property type="match status" value="1"/>
</dbReference>
<evidence type="ECO:0000313" key="4">
    <source>
        <dbReference type="Proteomes" id="UP001230188"/>
    </source>
</evidence>
<feature type="compositionally biased region" description="Basic residues" evidence="1">
    <location>
        <begin position="111"/>
        <end position="121"/>
    </location>
</feature>
<gene>
    <name evidence="3" type="ORF">CTAYLR_005920</name>
</gene>
<dbReference type="EMBL" id="JAQMWT010000432">
    <property type="protein sequence ID" value="KAJ8601434.1"/>
    <property type="molecule type" value="Genomic_DNA"/>
</dbReference>
<keyword evidence="2" id="KW-0732">Signal</keyword>
<feature type="chain" id="PRO_5042085422" description="Prokaryotic-type class I peptide chain release factors domain-containing protein" evidence="2">
    <location>
        <begin position="18"/>
        <end position="146"/>
    </location>
</feature>